<dbReference type="Proteomes" id="UP000249008">
    <property type="component" value="Chromosome 1"/>
</dbReference>
<dbReference type="Pfam" id="PF13707">
    <property type="entry name" value="RloB"/>
    <property type="match status" value="1"/>
</dbReference>
<evidence type="ECO:0008006" key="3">
    <source>
        <dbReference type="Google" id="ProtNLM"/>
    </source>
</evidence>
<evidence type="ECO:0000313" key="1">
    <source>
        <dbReference type="EMBL" id="SQJ01204.1"/>
    </source>
</evidence>
<reference evidence="1 2" key="1">
    <citation type="submission" date="2018-06" db="EMBL/GenBank/DDBJ databases">
        <authorList>
            <consortium name="Pathogen Informatics"/>
            <person name="Doyle S."/>
        </authorList>
    </citation>
    <scope>NUCLEOTIDE SEQUENCE [LARGE SCALE GENOMIC DNA]</scope>
    <source>
        <strain evidence="1 2">NCTC12112</strain>
    </source>
</reference>
<accession>A0AAX2J9G4</accession>
<dbReference type="EMBL" id="LS483487">
    <property type="protein sequence ID" value="SQJ01204.1"/>
    <property type="molecule type" value="Genomic_DNA"/>
</dbReference>
<dbReference type="KEGG" id="ful:C4N20_12795"/>
<name>A0AAX2J9G4_9FUSO</name>
<dbReference type="AlphaFoldDB" id="A0AAX2J9G4"/>
<evidence type="ECO:0000313" key="2">
    <source>
        <dbReference type="Proteomes" id="UP000249008"/>
    </source>
</evidence>
<dbReference type="GeneID" id="78455695"/>
<proteinExistence type="predicted"/>
<dbReference type="InterPro" id="IPR025591">
    <property type="entry name" value="RloB"/>
</dbReference>
<organism evidence="1 2">
    <name type="scientific">Fusobacterium ulcerans</name>
    <dbReference type="NCBI Taxonomy" id="861"/>
    <lineage>
        <taxon>Bacteria</taxon>
        <taxon>Fusobacteriati</taxon>
        <taxon>Fusobacteriota</taxon>
        <taxon>Fusobacteriia</taxon>
        <taxon>Fusobacteriales</taxon>
        <taxon>Fusobacteriaceae</taxon>
        <taxon>Fusobacterium</taxon>
    </lineage>
</organism>
<sequence>MGFDNLHKKRQGNLKKRKENIKEVEPLRFLIVCEGKKTEPNYFEPLKNQINAKYRPDLINLKVECIDIVGAGKNTESLIDYTIKLRDNANINYGNVWCVFDKDSFTSNQFNNAISKAGNENIKTAWSNEAIELWFLLHFEYLNTGIGREQYIEKLNGHFKKYKINKGKYEKSLNDIYQILEKYGNYDNAVKYAKKLEKINLKETPAKSKPMTKVYELVEELKVLLEK</sequence>
<dbReference type="RefSeq" id="WP_005976978.1">
    <property type="nucleotide sequence ID" value="NZ_CABKNW010000001.1"/>
</dbReference>
<protein>
    <recommendedName>
        <fullName evidence="3">RloB domain-containing protein</fullName>
    </recommendedName>
</protein>
<gene>
    <name evidence="1" type="ORF">NCTC12112_01124</name>
</gene>